<dbReference type="Pfam" id="PF04239">
    <property type="entry name" value="DUF421"/>
    <property type="match status" value="1"/>
</dbReference>
<comment type="caution">
    <text evidence="9">The sequence shown here is derived from an EMBL/GenBank/DDBJ whole genome shotgun (WGS) entry which is preliminary data.</text>
</comment>
<keyword evidence="3" id="KW-1003">Cell membrane</keyword>
<keyword evidence="5 7" id="KW-1133">Transmembrane helix</keyword>
<sequence length="195" mass="21981">MDLEWGILLKSAIVVITGVFLVRLSGRKSISQMTVATTVVMIATGELLAHSIVGQEIWRSLAAVAAFLLTLLVLEWLTLKSDRLQWLIAGKPVKVIEDGKVDLMQLRKLRMTIELLEMRLRQEGISSMSDVKNATIEINGELGYELVREKQSLTVGEFEKWMEQWLRNPEPPPADVSSPSMFSTRVLLDHPKNLQ</sequence>
<evidence type="ECO:0000259" key="8">
    <source>
        <dbReference type="Pfam" id="PF04239"/>
    </source>
</evidence>
<evidence type="ECO:0000256" key="6">
    <source>
        <dbReference type="ARBA" id="ARBA00023136"/>
    </source>
</evidence>
<comment type="similarity">
    <text evidence="2">Belongs to the UPF0702 family.</text>
</comment>
<gene>
    <name evidence="9" type="ORF">FPZ49_03945</name>
</gene>
<dbReference type="Proteomes" id="UP000317036">
    <property type="component" value="Unassembled WGS sequence"/>
</dbReference>
<evidence type="ECO:0000256" key="2">
    <source>
        <dbReference type="ARBA" id="ARBA00006448"/>
    </source>
</evidence>
<feature type="transmembrane region" description="Helical" evidence="7">
    <location>
        <begin position="33"/>
        <end position="52"/>
    </location>
</feature>
<proteinExistence type="inferred from homology"/>
<feature type="transmembrane region" description="Helical" evidence="7">
    <location>
        <begin position="6"/>
        <end position="26"/>
    </location>
</feature>
<organism evidence="9 10">
    <name type="scientific">Paenibacillus cremeus</name>
    <dbReference type="NCBI Taxonomy" id="2163881"/>
    <lineage>
        <taxon>Bacteria</taxon>
        <taxon>Bacillati</taxon>
        <taxon>Bacillota</taxon>
        <taxon>Bacilli</taxon>
        <taxon>Bacillales</taxon>
        <taxon>Paenibacillaceae</taxon>
        <taxon>Paenibacillus</taxon>
    </lineage>
</organism>
<dbReference type="PANTHER" id="PTHR34582">
    <property type="entry name" value="UPF0702 TRANSMEMBRANE PROTEIN YCAP"/>
    <property type="match status" value="1"/>
</dbReference>
<name>A0A559KH29_9BACL</name>
<evidence type="ECO:0000313" key="9">
    <source>
        <dbReference type="EMBL" id="TVY11388.1"/>
    </source>
</evidence>
<feature type="domain" description="YetF C-terminal" evidence="8">
    <location>
        <begin position="80"/>
        <end position="149"/>
    </location>
</feature>
<evidence type="ECO:0000256" key="7">
    <source>
        <dbReference type="SAM" id="Phobius"/>
    </source>
</evidence>
<accession>A0A559KH29</accession>
<comment type="subcellular location">
    <subcellularLocation>
        <location evidence="1">Cell membrane</location>
        <topology evidence="1">Multi-pass membrane protein</topology>
    </subcellularLocation>
</comment>
<dbReference type="GO" id="GO:0005886">
    <property type="term" value="C:plasma membrane"/>
    <property type="evidence" value="ECO:0007669"/>
    <property type="project" value="UniProtKB-SubCell"/>
</dbReference>
<evidence type="ECO:0000256" key="1">
    <source>
        <dbReference type="ARBA" id="ARBA00004651"/>
    </source>
</evidence>
<dbReference type="RefSeq" id="WP_144843483.1">
    <property type="nucleotide sequence ID" value="NZ_VNJI01000003.1"/>
</dbReference>
<reference evidence="9 10" key="1">
    <citation type="submission" date="2019-07" db="EMBL/GenBank/DDBJ databases">
        <authorList>
            <person name="Kim J."/>
        </authorList>
    </citation>
    <scope>NUCLEOTIDE SEQUENCE [LARGE SCALE GENOMIC DNA]</scope>
    <source>
        <strain evidence="9 10">JC52</strain>
    </source>
</reference>
<feature type="transmembrane region" description="Helical" evidence="7">
    <location>
        <begin position="58"/>
        <end position="77"/>
    </location>
</feature>
<dbReference type="PANTHER" id="PTHR34582:SF2">
    <property type="entry name" value="UPF0702 TRANSMEMBRANE PROTEIN YDFR"/>
    <property type="match status" value="1"/>
</dbReference>
<dbReference type="EMBL" id="VNJI01000003">
    <property type="protein sequence ID" value="TVY11388.1"/>
    <property type="molecule type" value="Genomic_DNA"/>
</dbReference>
<keyword evidence="4 7" id="KW-0812">Transmembrane</keyword>
<evidence type="ECO:0000313" key="10">
    <source>
        <dbReference type="Proteomes" id="UP000317036"/>
    </source>
</evidence>
<evidence type="ECO:0000256" key="4">
    <source>
        <dbReference type="ARBA" id="ARBA00022692"/>
    </source>
</evidence>
<evidence type="ECO:0000256" key="5">
    <source>
        <dbReference type="ARBA" id="ARBA00022989"/>
    </source>
</evidence>
<dbReference type="AlphaFoldDB" id="A0A559KH29"/>
<dbReference type="InterPro" id="IPR007353">
    <property type="entry name" value="DUF421"/>
</dbReference>
<keyword evidence="6 7" id="KW-0472">Membrane</keyword>
<dbReference type="OrthoDB" id="1796697at2"/>
<evidence type="ECO:0000256" key="3">
    <source>
        <dbReference type="ARBA" id="ARBA00022475"/>
    </source>
</evidence>
<keyword evidence="10" id="KW-1185">Reference proteome</keyword>
<dbReference type="InterPro" id="IPR023090">
    <property type="entry name" value="UPF0702_alpha/beta_dom_sf"/>
</dbReference>
<protein>
    <submittedName>
        <fullName evidence="9">DUF421 domain-containing protein</fullName>
    </submittedName>
</protein>
<dbReference type="Gene3D" id="3.30.240.20">
    <property type="entry name" value="bsu07140 like domains"/>
    <property type="match status" value="1"/>
</dbReference>